<dbReference type="EMBL" id="JAAGNN010000002">
    <property type="protein sequence ID" value="KAF4093222.1"/>
    <property type="molecule type" value="Genomic_DNA"/>
</dbReference>
<dbReference type="InterPro" id="IPR011333">
    <property type="entry name" value="SKP1/BTB/POZ_sf"/>
</dbReference>
<dbReference type="PROSITE" id="PS50097">
    <property type="entry name" value="BTB"/>
    <property type="match status" value="1"/>
</dbReference>
<dbReference type="InterPro" id="IPR016024">
    <property type="entry name" value="ARM-type_fold"/>
</dbReference>
<dbReference type="PROSITE" id="PS50176">
    <property type="entry name" value="ARM_REPEAT"/>
    <property type="match status" value="2"/>
</dbReference>
<feature type="repeat" description="ARM" evidence="1">
    <location>
        <begin position="168"/>
        <end position="212"/>
    </location>
</feature>
<proteinExistence type="predicted"/>
<feature type="domain" description="BTB" evidence="3">
    <location>
        <begin position="906"/>
        <end position="974"/>
    </location>
</feature>
<feature type="region of interest" description="Disordered" evidence="2">
    <location>
        <begin position="526"/>
        <end position="639"/>
    </location>
</feature>
<name>A0A7J6BEE7_AMEME</name>
<evidence type="ECO:0000313" key="4">
    <source>
        <dbReference type="EMBL" id="KAF4093222.1"/>
    </source>
</evidence>
<dbReference type="GO" id="GO:0009653">
    <property type="term" value="P:anatomical structure morphogenesis"/>
    <property type="evidence" value="ECO:0007669"/>
    <property type="project" value="TreeGrafter"/>
</dbReference>
<reference evidence="4 5" key="1">
    <citation type="submission" date="2020-02" db="EMBL/GenBank/DDBJ databases">
        <title>A chromosome-scale genome assembly of the black bullhead catfish (Ameiurus melas).</title>
        <authorList>
            <person name="Wen M."/>
            <person name="Zham M."/>
            <person name="Cabau C."/>
            <person name="Klopp C."/>
            <person name="Donnadieu C."/>
            <person name="Roques C."/>
            <person name="Bouchez O."/>
            <person name="Lampietro C."/>
            <person name="Jouanno E."/>
            <person name="Herpin A."/>
            <person name="Louis A."/>
            <person name="Berthelot C."/>
            <person name="Parey E."/>
            <person name="Roest-Crollius H."/>
            <person name="Braasch I."/>
            <person name="Postlethwait J."/>
            <person name="Robinson-Rechavi M."/>
            <person name="Echchiki A."/>
            <person name="Begum T."/>
            <person name="Montfort J."/>
            <person name="Schartl M."/>
            <person name="Bobe J."/>
            <person name="Guiguen Y."/>
        </authorList>
    </citation>
    <scope>NUCLEOTIDE SEQUENCE [LARGE SCALE GENOMIC DNA]</scope>
    <source>
        <strain evidence="4">M_S1</strain>
        <tissue evidence="4">Blood</tissue>
    </source>
</reference>
<dbReference type="Pfam" id="PF24768">
    <property type="entry name" value="ARM_ARMC5"/>
    <property type="match status" value="1"/>
</dbReference>
<feature type="repeat" description="ARM" evidence="1">
    <location>
        <begin position="125"/>
        <end position="169"/>
    </location>
</feature>
<organism evidence="4 5">
    <name type="scientific">Ameiurus melas</name>
    <name type="common">Black bullhead</name>
    <name type="synonym">Silurus melas</name>
    <dbReference type="NCBI Taxonomy" id="219545"/>
    <lineage>
        <taxon>Eukaryota</taxon>
        <taxon>Metazoa</taxon>
        <taxon>Chordata</taxon>
        <taxon>Craniata</taxon>
        <taxon>Vertebrata</taxon>
        <taxon>Euteleostomi</taxon>
        <taxon>Actinopterygii</taxon>
        <taxon>Neopterygii</taxon>
        <taxon>Teleostei</taxon>
        <taxon>Ostariophysi</taxon>
        <taxon>Siluriformes</taxon>
        <taxon>Ictaluridae</taxon>
        <taxon>Ameiurus</taxon>
    </lineage>
</organism>
<dbReference type="SUPFAM" id="SSF48371">
    <property type="entry name" value="ARM repeat"/>
    <property type="match status" value="1"/>
</dbReference>
<evidence type="ECO:0000313" key="5">
    <source>
        <dbReference type="Proteomes" id="UP000593565"/>
    </source>
</evidence>
<dbReference type="Gene3D" id="3.30.710.10">
    <property type="entry name" value="Potassium Channel Kv1.1, Chain A"/>
    <property type="match status" value="1"/>
</dbReference>
<accession>A0A7J6BEE7</accession>
<dbReference type="Proteomes" id="UP000593565">
    <property type="component" value="Unassembled WGS sequence"/>
</dbReference>
<comment type="caution">
    <text evidence="4">The sequence shown here is derived from an EMBL/GenBank/DDBJ whole genome shotgun (WGS) entry which is preliminary data.</text>
</comment>
<dbReference type="SMART" id="SM00185">
    <property type="entry name" value="ARM"/>
    <property type="match status" value="4"/>
</dbReference>
<dbReference type="PANTHER" id="PTHR23312:SF8">
    <property type="entry name" value="ARMADILLO REPEAT-CONTAINING PROTEIN 5"/>
    <property type="match status" value="1"/>
</dbReference>
<dbReference type="InterPro" id="IPR055445">
    <property type="entry name" value="ARM_ARMC5"/>
</dbReference>
<feature type="compositionally biased region" description="Low complexity" evidence="2">
    <location>
        <begin position="621"/>
        <end position="635"/>
    </location>
</feature>
<feature type="compositionally biased region" description="Low complexity" evidence="2">
    <location>
        <begin position="528"/>
        <end position="555"/>
    </location>
</feature>
<evidence type="ECO:0000256" key="1">
    <source>
        <dbReference type="PROSITE-ProRule" id="PRU00259"/>
    </source>
</evidence>
<feature type="region of interest" description="Disordered" evidence="2">
    <location>
        <begin position="38"/>
        <end position="62"/>
    </location>
</feature>
<evidence type="ECO:0000256" key="2">
    <source>
        <dbReference type="SAM" id="MobiDB-lite"/>
    </source>
</evidence>
<dbReference type="Gene3D" id="1.25.10.10">
    <property type="entry name" value="Leucine-rich Repeat Variant"/>
    <property type="match status" value="1"/>
</dbReference>
<gene>
    <name evidence="4" type="ORF">AMELA_G00029740</name>
</gene>
<dbReference type="InterPro" id="IPR011989">
    <property type="entry name" value="ARM-like"/>
</dbReference>
<protein>
    <recommendedName>
        <fullName evidence="3">BTB domain-containing protein</fullName>
    </recommendedName>
</protein>
<dbReference type="InterPro" id="IPR000210">
    <property type="entry name" value="BTB/POZ_dom"/>
</dbReference>
<feature type="region of interest" description="Disordered" evidence="2">
    <location>
        <begin position="227"/>
        <end position="246"/>
    </location>
</feature>
<dbReference type="PANTHER" id="PTHR23312">
    <property type="entry name" value="ARMC5 ARMADILLO REPEAT-CONTAINING -RELATED"/>
    <property type="match status" value="1"/>
</dbReference>
<dbReference type="GO" id="GO:0005829">
    <property type="term" value="C:cytosol"/>
    <property type="evidence" value="ECO:0007669"/>
    <property type="project" value="TreeGrafter"/>
</dbReference>
<dbReference type="AlphaFoldDB" id="A0A7J6BEE7"/>
<sequence>MAAYNSGLLVVYGADAVGEKKLDFPAALSKGCIKTNMATRAEQEEKHPSSRTGSSSPSPESSLSWCLVQLSKSSPRADALTCADPKPSRDADKRFRAGQWRALVAIRTHHIKGGSSRIGRYQAQGGLPPLLAILRRPESSRKILDLTLSILANCCTEKATRAEVRRLGGVPLVVAVLKRHASVETVENRAARALGNLAMDPEGSAQIHSAGGVPPLLLCLSLSSSPSSPSSPSNVPPPPAASSSTLERTQSAVRALFYLSDTPSNRLSLLSQGALPTLALFLAPEYPLGLRRACLRALHELTRGCGAECAREVSVSGVLSQLGPLASGEGDGALEELALKTLANLCSQGCLRPLVGSLGVIQKFAEETRKDPLKSSVLFKALCLCCKEAVNRAKVKESGGLDVLIGFLAAYQNHPLTRLAVLACVDFVYDEAALEQLQELGLVPLLTARLVDLARGDDSKMDAELSVSSQCAELGSCYDSFDFPPPEGSRKEEVGKEQGSSSFLSLRSWLLSEGFISSEVELMMSPCGSDGDSGSPHPTCSPSSSSSSSTSSSPSLAPADGSPSPPAQPKPVSSPSARPKLCRLSVPASPSPPSCTSTPQPKRPVSPCKFSSPPRKRARTSSLSSSSSRSSLVSLDGPPAIPKTPVFQHPYHPEPWAPESPILLLLSRFSHAADPSGVLVTAPVFSALLYYLTQHREPSGRCCRMLVRISYNLNCLQPLVRTGAVALIRHRLCVRDWDRPGGKERQTDRVKAKIRQLGQGLLNNLRVQSETGFGSGVLTHIVLSGSESDKLHCVLSLPLITSNRVLLKKLLLDSGGLISALEPLLCLDDEDDGTDKCRTFLSAWICPPEQACASRYHSLYASLLIGCLSSLLAGSKVKPDSPGDLENPRQDPDSSSCPCLYQTSDHDLSFLLDDGSLLPASRGVVSGEVGVAESEYFRALLSGRFDEAQRSSGDAVCIRDVSRGMLLPVLHYLHGCRMTGDGDGRCLVLSSLVSGGLTGGHAVFQKTPLAEVMIGASRFLVPGLQRTAEDLCVSVLSSLASEVDGRFPWKPPGAPKRHRAPDTTDEGGALRSVLPQAYWFSQRYSYSRLGLSCLSILLRPQLPPSVSSDCLLRLVRKADCTESLRQDLLSLATAALS</sequence>
<feature type="compositionally biased region" description="Low complexity" evidence="2">
    <location>
        <begin position="50"/>
        <end position="62"/>
    </location>
</feature>
<evidence type="ECO:0000259" key="3">
    <source>
        <dbReference type="PROSITE" id="PS50097"/>
    </source>
</evidence>
<keyword evidence="5" id="KW-1185">Reference proteome</keyword>
<dbReference type="InterPro" id="IPR000225">
    <property type="entry name" value="Armadillo"/>
</dbReference>